<dbReference type="PROSITE" id="PS00486">
    <property type="entry name" value="DNA_MISMATCH_REPAIR_2"/>
    <property type="match status" value="1"/>
</dbReference>
<evidence type="ECO:0000256" key="4">
    <source>
        <dbReference type="ARBA" id="ARBA00022763"/>
    </source>
</evidence>
<dbReference type="SUPFAM" id="SSF48334">
    <property type="entry name" value="DNA repair protein MutS, domain III"/>
    <property type="match status" value="1"/>
</dbReference>
<feature type="binding site" evidence="9">
    <location>
        <begin position="629"/>
        <end position="636"/>
    </location>
    <ligand>
        <name>ATP</name>
        <dbReference type="ChEBI" id="CHEBI:30616"/>
    </ligand>
</feature>
<evidence type="ECO:0000313" key="13">
    <source>
        <dbReference type="Proteomes" id="UP001058514"/>
    </source>
</evidence>
<evidence type="ECO:0000256" key="3">
    <source>
        <dbReference type="ARBA" id="ARBA00022741"/>
    </source>
</evidence>
<dbReference type="InterPro" id="IPR000432">
    <property type="entry name" value="DNA_mismatch_repair_MutS_C"/>
</dbReference>
<dbReference type="NCBIfam" id="NF003810">
    <property type="entry name" value="PRK05399.1"/>
    <property type="match status" value="1"/>
</dbReference>
<comment type="similarity">
    <text evidence="1 9 10">Belongs to the DNA mismatch repair MutS family.</text>
</comment>
<dbReference type="InterPro" id="IPR007695">
    <property type="entry name" value="DNA_mismatch_repair_MutS-lik_N"/>
</dbReference>
<dbReference type="Pfam" id="PF01624">
    <property type="entry name" value="MutS_I"/>
    <property type="match status" value="1"/>
</dbReference>
<evidence type="ECO:0000313" key="12">
    <source>
        <dbReference type="EMBL" id="UWQ41370.1"/>
    </source>
</evidence>
<dbReference type="PIRSF" id="PIRSF037677">
    <property type="entry name" value="DNA_mis_repair_Msh6"/>
    <property type="match status" value="1"/>
</dbReference>
<dbReference type="InterPro" id="IPR007861">
    <property type="entry name" value="DNA_mismatch_repair_MutS_clamp"/>
</dbReference>
<dbReference type="PANTHER" id="PTHR11361:SF34">
    <property type="entry name" value="DNA MISMATCH REPAIR PROTEIN MSH1, MITOCHONDRIAL"/>
    <property type="match status" value="1"/>
</dbReference>
<evidence type="ECO:0000256" key="10">
    <source>
        <dbReference type="RuleBase" id="RU003756"/>
    </source>
</evidence>
<dbReference type="Gene3D" id="3.40.1170.10">
    <property type="entry name" value="DNA repair protein MutS, domain I"/>
    <property type="match status" value="1"/>
</dbReference>
<dbReference type="InterPro" id="IPR045076">
    <property type="entry name" value="MutS"/>
</dbReference>
<reference evidence="12" key="1">
    <citation type="submission" date="2021-08" db="EMBL/GenBank/DDBJ databases">
        <authorList>
            <person name="Nwanade C."/>
            <person name="Wang M."/>
            <person name="Masoudi A."/>
            <person name="Yu Z."/>
            <person name="Liu J."/>
        </authorList>
    </citation>
    <scope>NUCLEOTIDE SEQUENCE</scope>
    <source>
        <strain evidence="12">S166</strain>
    </source>
</reference>
<dbReference type="EMBL" id="CP081051">
    <property type="protein sequence ID" value="UWQ41370.1"/>
    <property type="molecule type" value="Genomic_DNA"/>
</dbReference>
<gene>
    <name evidence="9 12" type="primary">mutS</name>
    <name evidence="12" type="ORF">K3718_17890</name>
</gene>
<evidence type="ECO:0000256" key="1">
    <source>
        <dbReference type="ARBA" id="ARBA00006271"/>
    </source>
</evidence>
<proteinExistence type="inferred from homology"/>
<dbReference type="PANTHER" id="PTHR11361">
    <property type="entry name" value="DNA MISMATCH REPAIR PROTEIN MUTS FAMILY MEMBER"/>
    <property type="match status" value="1"/>
</dbReference>
<evidence type="ECO:0000259" key="11">
    <source>
        <dbReference type="PROSITE" id="PS00486"/>
    </source>
</evidence>
<dbReference type="InterPro" id="IPR007860">
    <property type="entry name" value="DNA_mmatch_repair_MutS_con_dom"/>
</dbReference>
<dbReference type="SUPFAM" id="SSF55271">
    <property type="entry name" value="DNA repair protein MutS, domain I"/>
    <property type="match status" value="1"/>
</dbReference>
<accession>A0ABY5WIQ7</accession>
<dbReference type="Gene3D" id="3.30.420.110">
    <property type="entry name" value="MutS, connector domain"/>
    <property type="match status" value="1"/>
</dbReference>
<dbReference type="Gene3D" id="3.40.50.300">
    <property type="entry name" value="P-loop containing nucleotide triphosphate hydrolases"/>
    <property type="match status" value="1"/>
</dbReference>
<keyword evidence="3 9" id="KW-0547">Nucleotide-binding</keyword>
<dbReference type="Pfam" id="PF05190">
    <property type="entry name" value="MutS_IV"/>
    <property type="match status" value="1"/>
</dbReference>
<dbReference type="InterPro" id="IPR036678">
    <property type="entry name" value="MutS_con_dom_sf"/>
</dbReference>
<sequence>MTVTPMMAQYLEIKAAHPDALLFYRMGDFYEMFFEDAVNAAEALDIALTKRGKHNGDDIPMCGVPVHAAEGYLLTLIRKGFRVAVGEQLESPAEAKKRGSKSVVKRDVVRLVTPGTLTEDSLLEARRHNFLVSYSELRDEAALAWADISTGAFHVMPVARVRLSPELARLAPSELIVADGPAYDAARPLADEYKIPLTPLGKASFDSTAAEKRICSLFNVSALDGFGTFTRAEVSAMGALIDYLEITQKGKLPLLQPPQQEAQDRVVQIDAATRRNLELTRSLSGGRAGSLLSVVDRTVTPGGARLLEQRLSSPSRNLDTIHQRLAALDFAVEHTRTAEDLRAALRKTPDLDRALSRLALERGGPRDLAAIRNGLSQAEVIAGLCSGMELPALVAGAVSDLQGFDDLLSLLDAALVSEPPLLARDGGFIASGHDPDLDEARTLRDEGRSVIASMQRKYAEHTGVSSLKIKHNNVLGYFIETTATHADKMMSPPLNETYIHRQTTANQVRFTTVELSEIETRILNAGNLALEIEKRLYTRLSSAILDTAARLNTAARGLAELDLLTALADLARGENWTRPKVDNSRAFHVEGGRHPVVEQALRQQGGETFVANDCDLTAQDGAAVWLLTGPNMAGKSTFLRQNALIALLAQMGSYVPADGAHIGIVSQLFSRVGASDDLARGRSTFMVEMVETAAILNQADDRALVILDEIGRGTATYDGLSIAWATLEHLHEVNRSRALFATHYHELTQLAAKLEGVDNATVAVKEWEGEVIFLHEVRKGAADRSYGVQVAQLAGLPASVVARARDVLDMLEQGSREGGSKIQIDDLPLFAAAPPPQPKAPAGPSPAEEMLAAIHPDELSPREALEMLYKLKEAAS</sequence>
<evidence type="ECO:0000256" key="7">
    <source>
        <dbReference type="ARBA" id="ARBA00023204"/>
    </source>
</evidence>
<dbReference type="InterPro" id="IPR016151">
    <property type="entry name" value="DNA_mismatch_repair_MutS_N"/>
</dbReference>
<keyword evidence="5 9" id="KW-0067">ATP-binding</keyword>
<dbReference type="InterPro" id="IPR007696">
    <property type="entry name" value="DNA_mismatch_repair_MutS_core"/>
</dbReference>
<name>A0ABY5WIQ7_9RHOB</name>
<dbReference type="HAMAP" id="MF_00096">
    <property type="entry name" value="MutS"/>
    <property type="match status" value="1"/>
</dbReference>
<dbReference type="SUPFAM" id="SSF52540">
    <property type="entry name" value="P-loop containing nucleoside triphosphate hydrolases"/>
    <property type="match status" value="1"/>
</dbReference>
<dbReference type="RefSeq" id="WP_259964491.1">
    <property type="nucleotide sequence ID" value="NZ_CP081051.1"/>
</dbReference>
<dbReference type="InterPro" id="IPR036187">
    <property type="entry name" value="DNA_mismatch_repair_MutS_sf"/>
</dbReference>
<dbReference type="SMART" id="SM00533">
    <property type="entry name" value="MUTSd"/>
    <property type="match status" value="1"/>
</dbReference>
<evidence type="ECO:0000256" key="9">
    <source>
        <dbReference type="HAMAP-Rule" id="MF_00096"/>
    </source>
</evidence>
<comment type="function">
    <text evidence="8 9">This protein is involved in the repair of mismatches in DNA. It is possible that it carries out the mismatch recognition step. This protein has a weak ATPase activity.</text>
</comment>
<organism evidence="12 13">
    <name type="scientific">Leisingera aquaemixtae</name>
    <dbReference type="NCBI Taxonomy" id="1396826"/>
    <lineage>
        <taxon>Bacteria</taxon>
        <taxon>Pseudomonadati</taxon>
        <taxon>Pseudomonadota</taxon>
        <taxon>Alphaproteobacteria</taxon>
        <taxon>Rhodobacterales</taxon>
        <taxon>Roseobacteraceae</taxon>
        <taxon>Leisingera</taxon>
    </lineage>
</organism>
<protein>
    <recommendedName>
        <fullName evidence="2 9">DNA mismatch repair protein MutS</fullName>
    </recommendedName>
</protein>
<dbReference type="NCBIfam" id="TIGR01070">
    <property type="entry name" value="mutS1"/>
    <property type="match status" value="1"/>
</dbReference>
<dbReference type="InterPro" id="IPR017261">
    <property type="entry name" value="DNA_mismatch_repair_MutS/MSH"/>
</dbReference>
<evidence type="ECO:0000256" key="5">
    <source>
        <dbReference type="ARBA" id="ARBA00022840"/>
    </source>
</evidence>
<dbReference type="Gene3D" id="6.10.140.430">
    <property type="match status" value="1"/>
</dbReference>
<keyword evidence="4 9" id="KW-0227">DNA damage</keyword>
<dbReference type="Gene3D" id="1.10.1420.10">
    <property type="match status" value="2"/>
</dbReference>
<dbReference type="Pfam" id="PF05188">
    <property type="entry name" value="MutS_II"/>
    <property type="match status" value="1"/>
</dbReference>
<dbReference type="SMART" id="SM00534">
    <property type="entry name" value="MUTSac"/>
    <property type="match status" value="1"/>
</dbReference>
<keyword evidence="13" id="KW-1185">Reference proteome</keyword>
<dbReference type="InterPro" id="IPR027417">
    <property type="entry name" value="P-loop_NTPase"/>
</dbReference>
<dbReference type="Pfam" id="PF05192">
    <property type="entry name" value="MutS_III"/>
    <property type="match status" value="1"/>
</dbReference>
<keyword evidence="7 9" id="KW-0234">DNA repair</keyword>
<dbReference type="Pfam" id="PF00488">
    <property type="entry name" value="MutS_V"/>
    <property type="match status" value="1"/>
</dbReference>
<dbReference type="Proteomes" id="UP001058514">
    <property type="component" value="Chromosome"/>
</dbReference>
<dbReference type="InterPro" id="IPR005748">
    <property type="entry name" value="DNA_mismatch_repair_MutS"/>
</dbReference>
<dbReference type="SUPFAM" id="SSF53150">
    <property type="entry name" value="DNA repair protein MutS, domain II"/>
    <property type="match status" value="1"/>
</dbReference>
<feature type="domain" description="DNA mismatch repair proteins mutS family" evidence="11">
    <location>
        <begin position="703"/>
        <end position="719"/>
    </location>
</feature>
<evidence type="ECO:0000256" key="8">
    <source>
        <dbReference type="ARBA" id="ARBA00024647"/>
    </source>
</evidence>
<evidence type="ECO:0000256" key="2">
    <source>
        <dbReference type="ARBA" id="ARBA00021982"/>
    </source>
</evidence>
<dbReference type="CDD" id="cd03284">
    <property type="entry name" value="ABC_MutS1"/>
    <property type="match status" value="1"/>
</dbReference>
<evidence type="ECO:0000256" key="6">
    <source>
        <dbReference type="ARBA" id="ARBA00023125"/>
    </source>
</evidence>
<keyword evidence="6 9" id="KW-0238">DNA-binding</keyword>